<dbReference type="RefSeq" id="WP_281092643.1">
    <property type="nucleotide sequence ID" value="NZ_JARYZI010000001.1"/>
</dbReference>
<keyword evidence="1" id="KW-1133">Transmembrane helix</keyword>
<sequence>MKYYLNKKLETISNAIFMVTLVIIAYSWILDKPKSPYLYIILTAIVVFRLVYGLVIIKKSKEVLKSIVFIVDYLVFPIFIIVMVGLNFLIL</sequence>
<gene>
    <name evidence="2" type="ORF">QE109_01725</name>
</gene>
<dbReference type="Proteomes" id="UP001158045">
    <property type="component" value="Unassembled WGS sequence"/>
</dbReference>
<reference evidence="2 3" key="1">
    <citation type="submission" date="2023-04" db="EMBL/GenBank/DDBJ databases">
        <title>Fusibacter bizertensis strain WBS, isolated from littoral bottom sediments of the Arctic seas - biochemical and genomic analysis.</title>
        <authorList>
            <person name="Brioukhanov A.L."/>
        </authorList>
    </citation>
    <scope>NUCLEOTIDE SEQUENCE [LARGE SCALE GENOMIC DNA]</scope>
    <source>
        <strain evidence="2 3">WBS</strain>
    </source>
</reference>
<feature type="transmembrane region" description="Helical" evidence="1">
    <location>
        <begin position="12"/>
        <end position="30"/>
    </location>
</feature>
<keyword evidence="1" id="KW-0812">Transmembrane</keyword>
<organism evidence="2 3">
    <name type="scientific">Fusibacter bizertensis</name>
    <dbReference type="NCBI Taxonomy" id="1488331"/>
    <lineage>
        <taxon>Bacteria</taxon>
        <taxon>Bacillati</taxon>
        <taxon>Bacillota</taxon>
        <taxon>Clostridia</taxon>
        <taxon>Eubacteriales</taxon>
        <taxon>Eubacteriales Family XII. Incertae Sedis</taxon>
        <taxon>Fusibacter</taxon>
    </lineage>
</organism>
<evidence type="ECO:0000313" key="3">
    <source>
        <dbReference type="Proteomes" id="UP001158045"/>
    </source>
</evidence>
<protein>
    <submittedName>
        <fullName evidence="2">Uncharacterized protein</fullName>
    </submittedName>
</protein>
<comment type="caution">
    <text evidence="2">The sequence shown here is derived from an EMBL/GenBank/DDBJ whole genome shotgun (WGS) entry which is preliminary data.</text>
</comment>
<proteinExistence type="predicted"/>
<evidence type="ECO:0000256" key="1">
    <source>
        <dbReference type="SAM" id="Phobius"/>
    </source>
</evidence>
<evidence type="ECO:0000313" key="2">
    <source>
        <dbReference type="EMBL" id="MDH8676843.1"/>
    </source>
</evidence>
<feature type="transmembrane region" description="Helical" evidence="1">
    <location>
        <begin position="67"/>
        <end position="90"/>
    </location>
</feature>
<name>A0ABT6N8W0_9FIRM</name>
<accession>A0ABT6N8W0</accession>
<keyword evidence="1" id="KW-0472">Membrane</keyword>
<keyword evidence="3" id="KW-1185">Reference proteome</keyword>
<feature type="transmembrane region" description="Helical" evidence="1">
    <location>
        <begin position="36"/>
        <end position="55"/>
    </location>
</feature>
<dbReference type="EMBL" id="JARYZI010000001">
    <property type="protein sequence ID" value="MDH8676843.1"/>
    <property type="molecule type" value="Genomic_DNA"/>
</dbReference>